<dbReference type="EMBL" id="KZ305045">
    <property type="protein sequence ID" value="PIA38082.1"/>
    <property type="molecule type" value="Genomic_DNA"/>
</dbReference>
<dbReference type="InterPro" id="IPR036770">
    <property type="entry name" value="Ankyrin_rpt-contain_sf"/>
</dbReference>
<feature type="repeat" description="ANK" evidence="7">
    <location>
        <begin position="394"/>
        <end position="421"/>
    </location>
</feature>
<dbReference type="AlphaFoldDB" id="A0A2G5D3J4"/>
<keyword evidence="5 7" id="KW-0040">ANK repeat</keyword>
<feature type="transmembrane region" description="Helical" evidence="8">
    <location>
        <begin position="613"/>
        <end position="632"/>
    </location>
</feature>
<reference evidence="10 11" key="1">
    <citation type="submission" date="2017-09" db="EMBL/GenBank/DDBJ databases">
        <title>WGS assembly of Aquilegia coerulea Goldsmith.</title>
        <authorList>
            <person name="Hodges S."/>
            <person name="Kramer E."/>
            <person name="Nordborg M."/>
            <person name="Tomkins J."/>
            <person name="Borevitz J."/>
            <person name="Derieg N."/>
            <person name="Yan J."/>
            <person name="Mihaltcheva S."/>
            <person name="Hayes R.D."/>
            <person name="Rokhsar D."/>
        </authorList>
    </citation>
    <scope>NUCLEOTIDE SEQUENCE [LARGE SCALE GENOMIC DNA]</scope>
    <source>
        <strain evidence="11">cv. Goldsmith</strain>
    </source>
</reference>
<dbReference type="Pfam" id="PF13962">
    <property type="entry name" value="PGG"/>
    <property type="match status" value="1"/>
</dbReference>
<proteinExistence type="predicted"/>
<protein>
    <recommendedName>
        <fullName evidence="9">PGG domain-containing protein</fullName>
    </recommendedName>
</protein>
<dbReference type="STRING" id="218851.A0A2G5D3J4"/>
<evidence type="ECO:0000256" key="1">
    <source>
        <dbReference type="ARBA" id="ARBA00004141"/>
    </source>
</evidence>
<evidence type="ECO:0000256" key="3">
    <source>
        <dbReference type="ARBA" id="ARBA00022737"/>
    </source>
</evidence>
<evidence type="ECO:0000256" key="5">
    <source>
        <dbReference type="ARBA" id="ARBA00023043"/>
    </source>
</evidence>
<keyword evidence="4 8" id="KW-1133">Transmembrane helix</keyword>
<evidence type="ECO:0000259" key="9">
    <source>
        <dbReference type="Pfam" id="PF13962"/>
    </source>
</evidence>
<feature type="repeat" description="ANK" evidence="7">
    <location>
        <begin position="262"/>
        <end position="289"/>
    </location>
</feature>
<accession>A0A2G5D3J4</accession>
<feature type="transmembrane region" description="Helical" evidence="8">
    <location>
        <begin position="693"/>
        <end position="716"/>
    </location>
</feature>
<evidence type="ECO:0000313" key="11">
    <source>
        <dbReference type="Proteomes" id="UP000230069"/>
    </source>
</evidence>
<keyword evidence="6 8" id="KW-0472">Membrane</keyword>
<dbReference type="Pfam" id="PF00023">
    <property type="entry name" value="Ank"/>
    <property type="match status" value="3"/>
</dbReference>
<keyword evidence="11" id="KW-1185">Reference proteome</keyword>
<keyword evidence="3" id="KW-0677">Repeat</keyword>
<sequence length="764" mass="85249">MNPIHHATIGDVEFFAKVDTEVLQDARDQNGDSALSKAVMEHHFDCAKLIFKRCPALIYSQSGELYTVFHHAVSRGNPEIVKFLMYARGNSDDNQQDIGSGQQIQPHPDRKLLQMVDMHGRMALYYGVVNHKYDAVKLVLQADPDLDHNANNPDNTLLLAAMTGQFSSEKMRKLLLELQPSQSKIRMKNMSEWTALHYAASKGDLNAVDDILQYCPDCSELLDIAGCNFLHIAVKFKQINVVEKVLGAKKISSSVLYMRDVEGNTPLHWAVKYHNLELMKLFIESDANLLKEVESDVILNLKDDNDDSLLSKAVLENDIYWCKELSKRYPSLLFEHNKDKHTALHHAALRGDSKMVKVLVAADAEITSDIEEDIETGGGENNSSKRMLTMVDKNGDTALHMAVSNHKLAVVKLLIEADPDVLYGANSSGETPLSLAISEAQSKENKRDLGQIRKLLFRMQPNQCKVCTGDNEWTLLHHATYKGDLSTIEDVIQFCPTCLEIVDNDGMNFLHLAARYEKIQVVKHVLGAKELGSAVLNTQDNNGNTPLHIAALTGNESMTLCFLFDLRVNKFTVNKKGQKVLHAINFDYDKRKAGVLGITDRLDQRDIKEQSDFDLVVGALIATVSFTAGITVPGGYISEGPNEGTSVLSKKISFGAFIMSNNLALIFSLYAVFSHYCARRLSEEADIIYQLKVATLCTLGAIYCMMVAFIAGSFAVLANSNWLAIFVCVNSCCFFVFACRPMWRIAMQRKRHAPALQNEYRSIP</sequence>
<dbReference type="Pfam" id="PF12796">
    <property type="entry name" value="Ank_2"/>
    <property type="match status" value="3"/>
</dbReference>
<dbReference type="InParanoid" id="A0A2G5D3J4"/>
<dbReference type="InterPro" id="IPR002110">
    <property type="entry name" value="Ankyrin_rpt"/>
</dbReference>
<evidence type="ECO:0000256" key="7">
    <source>
        <dbReference type="PROSITE-ProRule" id="PRU00023"/>
    </source>
</evidence>
<dbReference type="SMART" id="SM00248">
    <property type="entry name" value="ANK"/>
    <property type="match status" value="12"/>
</dbReference>
<dbReference type="FunCoup" id="A0A2G5D3J4">
    <property type="interactions" value="101"/>
</dbReference>
<dbReference type="PANTHER" id="PTHR24186:SF36">
    <property type="entry name" value="SERINE_THREONINE-PROTEIN PHOSPHATASE 6 REGULATORY ANKYRIN REPEAT SUBUNIT A-LIKE"/>
    <property type="match status" value="1"/>
</dbReference>
<feature type="transmembrane region" description="Helical" evidence="8">
    <location>
        <begin position="722"/>
        <end position="743"/>
    </location>
</feature>
<dbReference type="OrthoDB" id="341259at2759"/>
<dbReference type="PANTHER" id="PTHR24186">
    <property type="entry name" value="PROTEIN PHOSPHATASE 1 REGULATORY SUBUNIT"/>
    <property type="match status" value="1"/>
</dbReference>
<comment type="subcellular location">
    <subcellularLocation>
        <location evidence="1">Membrane</location>
        <topology evidence="1">Multi-pass membrane protein</topology>
    </subcellularLocation>
</comment>
<dbReference type="PROSITE" id="PS50088">
    <property type="entry name" value="ANK_REPEAT"/>
    <property type="match status" value="4"/>
</dbReference>
<evidence type="ECO:0000256" key="8">
    <source>
        <dbReference type="SAM" id="Phobius"/>
    </source>
</evidence>
<gene>
    <name evidence="10" type="ORF">AQUCO_02800019v1</name>
</gene>
<dbReference type="GO" id="GO:0005886">
    <property type="term" value="C:plasma membrane"/>
    <property type="evidence" value="ECO:0007669"/>
    <property type="project" value="TreeGrafter"/>
</dbReference>
<dbReference type="SUPFAM" id="SSF48403">
    <property type="entry name" value="Ankyrin repeat"/>
    <property type="match status" value="2"/>
</dbReference>
<dbReference type="InterPro" id="IPR026961">
    <property type="entry name" value="PGG_dom"/>
</dbReference>
<dbReference type="Proteomes" id="UP000230069">
    <property type="component" value="Unassembled WGS sequence"/>
</dbReference>
<dbReference type="PROSITE" id="PS50297">
    <property type="entry name" value="ANK_REP_REGION"/>
    <property type="match status" value="4"/>
</dbReference>
<feature type="repeat" description="ANK" evidence="7">
    <location>
        <begin position="339"/>
        <end position="371"/>
    </location>
</feature>
<feature type="repeat" description="ANK" evidence="7">
    <location>
        <begin position="542"/>
        <end position="575"/>
    </location>
</feature>
<evidence type="ECO:0000256" key="4">
    <source>
        <dbReference type="ARBA" id="ARBA00022989"/>
    </source>
</evidence>
<evidence type="ECO:0000256" key="6">
    <source>
        <dbReference type="ARBA" id="ARBA00023136"/>
    </source>
</evidence>
<evidence type="ECO:0000313" key="10">
    <source>
        <dbReference type="EMBL" id="PIA38082.1"/>
    </source>
</evidence>
<feature type="transmembrane region" description="Helical" evidence="8">
    <location>
        <begin position="652"/>
        <end position="673"/>
    </location>
</feature>
<feature type="domain" description="PGG" evidence="9">
    <location>
        <begin position="606"/>
        <end position="716"/>
    </location>
</feature>
<evidence type="ECO:0000256" key="2">
    <source>
        <dbReference type="ARBA" id="ARBA00022692"/>
    </source>
</evidence>
<dbReference type="Gene3D" id="1.25.40.20">
    <property type="entry name" value="Ankyrin repeat-containing domain"/>
    <property type="match status" value="4"/>
</dbReference>
<keyword evidence="2 8" id="KW-0812">Transmembrane</keyword>
<name>A0A2G5D3J4_AQUCA</name>
<organism evidence="10 11">
    <name type="scientific">Aquilegia coerulea</name>
    <name type="common">Rocky mountain columbine</name>
    <dbReference type="NCBI Taxonomy" id="218851"/>
    <lineage>
        <taxon>Eukaryota</taxon>
        <taxon>Viridiplantae</taxon>
        <taxon>Streptophyta</taxon>
        <taxon>Embryophyta</taxon>
        <taxon>Tracheophyta</taxon>
        <taxon>Spermatophyta</taxon>
        <taxon>Magnoliopsida</taxon>
        <taxon>Ranunculales</taxon>
        <taxon>Ranunculaceae</taxon>
        <taxon>Thalictroideae</taxon>
        <taxon>Aquilegia</taxon>
    </lineage>
</organism>